<evidence type="ECO:0000259" key="1">
    <source>
        <dbReference type="Pfam" id="PF25545"/>
    </source>
</evidence>
<dbReference type="Proteomes" id="UP000622797">
    <property type="component" value="Unassembled WGS sequence"/>
</dbReference>
<sequence length="293" mass="33031">MLPRMDVLVKKNDGSEKRICLLDSSEASLHMPIAVSRFVAEIRKTEGEFPSGYEDEIRIRSLWEHASDALVYEWFMQTEVLDSYDAYAVFDDYNREAAEGFMRDSVGRQGQSVMPATSVTCGYPPDEFGPMSSSGLPSWVVCEAKAFSYGEIFYPFLLINMDGHGDRESGCLQHATDECMVASSFSVDKVNKLNQRLAERSSDGQFQVLNSAVFSIVLNGAVARVFITHAWDENTDHMYTIGSVLLEDPEHNKRFRGLIQSICKWGTTERLQGIINAISAVEKSGPRWYPRYE</sequence>
<gene>
    <name evidence="2" type="ORF">FSARC_8247</name>
</gene>
<dbReference type="OrthoDB" id="5426775at2759"/>
<accession>A0A8H4TTR6</accession>
<dbReference type="Pfam" id="PF25545">
    <property type="entry name" value="DUF7924"/>
    <property type="match status" value="1"/>
</dbReference>
<name>A0A8H4TTR6_9HYPO</name>
<dbReference type="EMBL" id="JABEXW010000451">
    <property type="protein sequence ID" value="KAF4963764.1"/>
    <property type="molecule type" value="Genomic_DNA"/>
</dbReference>
<reference evidence="2" key="1">
    <citation type="journal article" date="2020" name="BMC Genomics">
        <title>Correction to: Identification and distribution of gene clusters required for synthesis of sphingolipid metabolism inhibitors in diverse species of the filamentous fungus Fusarium.</title>
        <authorList>
            <person name="Kim H.S."/>
            <person name="Lohmar J.M."/>
            <person name="Busman M."/>
            <person name="Brown D.W."/>
            <person name="Naumann T.A."/>
            <person name="Divon H.H."/>
            <person name="Lysoe E."/>
            <person name="Uhlig S."/>
            <person name="Proctor R.H."/>
        </authorList>
    </citation>
    <scope>NUCLEOTIDE SEQUENCE</scope>
    <source>
        <strain evidence="2">NRRL 20472</strain>
    </source>
</reference>
<proteinExistence type="predicted"/>
<evidence type="ECO:0000313" key="2">
    <source>
        <dbReference type="EMBL" id="KAF4963764.1"/>
    </source>
</evidence>
<comment type="caution">
    <text evidence="2">The sequence shown here is derived from an EMBL/GenBank/DDBJ whole genome shotgun (WGS) entry which is preliminary data.</text>
</comment>
<dbReference type="PANTHER" id="PTHR42470:SF1">
    <property type="entry name" value="VAST DOMAIN-CONTAINING PROTEIN"/>
    <property type="match status" value="1"/>
</dbReference>
<dbReference type="AlphaFoldDB" id="A0A8H4TTR6"/>
<organism evidence="2 3">
    <name type="scientific">Fusarium sarcochroum</name>
    <dbReference type="NCBI Taxonomy" id="1208366"/>
    <lineage>
        <taxon>Eukaryota</taxon>
        <taxon>Fungi</taxon>
        <taxon>Dikarya</taxon>
        <taxon>Ascomycota</taxon>
        <taxon>Pezizomycotina</taxon>
        <taxon>Sordariomycetes</taxon>
        <taxon>Hypocreomycetidae</taxon>
        <taxon>Hypocreales</taxon>
        <taxon>Nectriaceae</taxon>
        <taxon>Fusarium</taxon>
        <taxon>Fusarium lateritium species complex</taxon>
    </lineage>
</organism>
<reference evidence="2" key="2">
    <citation type="submission" date="2020-05" db="EMBL/GenBank/DDBJ databases">
        <authorList>
            <person name="Kim H.-S."/>
            <person name="Proctor R.H."/>
            <person name="Brown D.W."/>
        </authorList>
    </citation>
    <scope>NUCLEOTIDE SEQUENCE</scope>
    <source>
        <strain evidence="2">NRRL 20472</strain>
    </source>
</reference>
<keyword evidence="3" id="KW-1185">Reference proteome</keyword>
<feature type="domain" description="DUF7924" evidence="1">
    <location>
        <begin position="149"/>
        <end position="278"/>
    </location>
</feature>
<dbReference type="InterPro" id="IPR057684">
    <property type="entry name" value="DUF7924"/>
</dbReference>
<dbReference type="PANTHER" id="PTHR42470">
    <property type="entry name" value="VAST DOMAIN-CONTAINING PROTEIN"/>
    <property type="match status" value="1"/>
</dbReference>
<evidence type="ECO:0000313" key="3">
    <source>
        <dbReference type="Proteomes" id="UP000622797"/>
    </source>
</evidence>
<protein>
    <recommendedName>
        <fullName evidence="1">DUF7924 domain-containing protein</fullName>
    </recommendedName>
</protein>